<name>A0A4V2EJF8_9GAMM</name>
<proteinExistence type="predicted"/>
<keyword evidence="1" id="KW-0732">Signal</keyword>
<dbReference type="GO" id="GO:0008235">
    <property type="term" value="F:metalloexopeptidase activity"/>
    <property type="evidence" value="ECO:0007669"/>
    <property type="project" value="InterPro"/>
</dbReference>
<evidence type="ECO:0000259" key="2">
    <source>
        <dbReference type="Pfam" id="PF04389"/>
    </source>
</evidence>
<dbReference type="AlphaFoldDB" id="A0A4V2EJF8"/>
<comment type="caution">
    <text evidence="3">The sequence shown here is derived from an EMBL/GenBank/DDBJ whole genome shotgun (WGS) entry which is preliminary data.</text>
</comment>
<dbReference type="Proteomes" id="UP000291338">
    <property type="component" value="Unassembled WGS sequence"/>
</dbReference>
<sequence length="303" mass="33609">MIENAIKVNLLLLSTWLVASSAFAQNSSLLIDMQTLTSASHQGRKAGSDQPNVSAQYIYSRFQSLGIKTEFQSFEFKSGFFSTALGHNVVALLPCDQTVCGRKIVVTAHYDHLGGTSASFYAGANDNATGTAALLAIAEALMPVSRSADIILLATDAEEKGLYGAKHFVTTIKPEHYALNINLDMLAIDGKNTIYAFHDRSSKQLIELFQKQNHPFLVFATSSQFRLQKKLKNNRINWHKASDHYAFSKKKIPYIYFGMGIDSKHHSKKDTLENMDFAKYQLVVESISDFIVSLARAPLESTN</sequence>
<dbReference type="InterPro" id="IPR007484">
    <property type="entry name" value="Peptidase_M28"/>
</dbReference>
<dbReference type="EMBL" id="PPSX01000063">
    <property type="protein sequence ID" value="RZQ52198.1"/>
    <property type="molecule type" value="Genomic_DNA"/>
</dbReference>
<dbReference type="Gene3D" id="3.40.630.10">
    <property type="entry name" value="Zn peptidases"/>
    <property type="match status" value="1"/>
</dbReference>
<protein>
    <submittedName>
        <fullName evidence="3">Peptidase</fullName>
    </submittedName>
</protein>
<dbReference type="InterPro" id="IPR045175">
    <property type="entry name" value="M28_fam"/>
</dbReference>
<dbReference type="SUPFAM" id="SSF53187">
    <property type="entry name" value="Zn-dependent exopeptidases"/>
    <property type="match status" value="1"/>
</dbReference>
<evidence type="ECO:0000313" key="4">
    <source>
        <dbReference type="Proteomes" id="UP000291338"/>
    </source>
</evidence>
<dbReference type="PANTHER" id="PTHR12147:SF26">
    <property type="entry name" value="PEPTIDASE M28 DOMAIN-CONTAINING PROTEIN"/>
    <property type="match status" value="1"/>
</dbReference>
<evidence type="ECO:0000313" key="3">
    <source>
        <dbReference type="EMBL" id="RZQ52198.1"/>
    </source>
</evidence>
<feature type="chain" id="PRO_5020465556" evidence="1">
    <location>
        <begin position="25"/>
        <end position="303"/>
    </location>
</feature>
<dbReference type="PANTHER" id="PTHR12147">
    <property type="entry name" value="METALLOPEPTIDASE M28 FAMILY MEMBER"/>
    <property type="match status" value="1"/>
</dbReference>
<reference evidence="3 4" key="1">
    <citation type="submission" date="2018-01" db="EMBL/GenBank/DDBJ databases">
        <title>Co-occurrence of chitin degradation, pigmentation and bioactivity in marine Pseudoalteromonas.</title>
        <authorList>
            <person name="Paulsen S."/>
            <person name="Gram L."/>
            <person name="Machado H."/>
        </authorList>
    </citation>
    <scope>NUCLEOTIDE SEQUENCE [LARGE SCALE GENOMIC DNA]</scope>
    <source>
        <strain evidence="3 4">S3898</strain>
    </source>
</reference>
<evidence type="ECO:0000256" key="1">
    <source>
        <dbReference type="SAM" id="SignalP"/>
    </source>
</evidence>
<dbReference type="GO" id="GO:0006508">
    <property type="term" value="P:proteolysis"/>
    <property type="evidence" value="ECO:0007669"/>
    <property type="project" value="InterPro"/>
</dbReference>
<organism evidence="3 4">
    <name type="scientific">Pseudoalteromonas phenolica</name>
    <dbReference type="NCBI Taxonomy" id="161398"/>
    <lineage>
        <taxon>Bacteria</taxon>
        <taxon>Pseudomonadati</taxon>
        <taxon>Pseudomonadota</taxon>
        <taxon>Gammaproteobacteria</taxon>
        <taxon>Alteromonadales</taxon>
        <taxon>Pseudoalteromonadaceae</taxon>
        <taxon>Pseudoalteromonas</taxon>
    </lineage>
</organism>
<feature type="signal peptide" evidence="1">
    <location>
        <begin position="1"/>
        <end position="24"/>
    </location>
</feature>
<dbReference type="Pfam" id="PF04389">
    <property type="entry name" value="Peptidase_M28"/>
    <property type="match status" value="1"/>
</dbReference>
<feature type="domain" description="Peptidase M28" evidence="2">
    <location>
        <begin position="88"/>
        <end position="289"/>
    </location>
</feature>
<accession>A0A4V2EJF8</accession>
<gene>
    <name evidence="3" type="ORF">C1E23_15670</name>
</gene>